<protein>
    <submittedName>
        <fullName evidence="12">Collagenase</fullName>
    </submittedName>
</protein>
<comment type="cofactor">
    <cofactor evidence="1">
        <name>Zn(2+)</name>
        <dbReference type="ChEBI" id="CHEBI:29105"/>
    </cofactor>
</comment>
<keyword evidence="3" id="KW-0964">Secreted</keyword>
<gene>
    <name evidence="12" type="ORF">BEL05_08150</name>
</gene>
<dbReference type="AlphaFoldDB" id="A0A1E5IUR5"/>
<name>A0A1E5IUR5_SHECO</name>
<evidence type="ECO:0000256" key="1">
    <source>
        <dbReference type="ARBA" id="ARBA00001947"/>
    </source>
</evidence>
<evidence type="ECO:0000256" key="2">
    <source>
        <dbReference type="ARBA" id="ARBA00004613"/>
    </source>
</evidence>
<dbReference type="InterPro" id="IPR002169">
    <property type="entry name" value="Peptidase_M9A/M9B"/>
</dbReference>
<dbReference type="GO" id="GO:0006508">
    <property type="term" value="P:proteolysis"/>
    <property type="evidence" value="ECO:0007669"/>
    <property type="project" value="UniProtKB-KW"/>
</dbReference>
<proteinExistence type="predicted"/>
<keyword evidence="7" id="KW-0378">Hydrolase</keyword>
<dbReference type="PANTHER" id="PTHR13062:SF9">
    <property type="entry name" value="MICROBIAL COLLAGENASE"/>
    <property type="match status" value="1"/>
</dbReference>
<dbReference type="OrthoDB" id="9802683at2"/>
<evidence type="ECO:0000256" key="8">
    <source>
        <dbReference type="ARBA" id="ARBA00022833"/>
    </source>
</evidence>
<evidence type="ECO:0000313" key="13">
    <source>
        <dbReference type="Proteomes" id="UP000095230"/>
    </source>
</evidence>
<organism evidence="12 13">
    <name type="scientific">Shewanella colwelliana</name>
    <name type="common">Alteromonas colwelliana</name>
    <dbReference type="NCBI Taxonomy" id="23"/>
    <lineage>
        <taxon>Bacteria</taxon>
        <taxon>Pseudomonadati</taxon>
        <taxon>Pseudomonadota</taxon>
        <taxon>Gammaproteobacteria</taxon>
        <taxon>Alteromonadales</taxon>
        <taxon>Shewanellaceae</taxon>
        <taxon>Shewanella</taxon>
    </lineage>
</organism>
<dbReference type="Pfam" id="PF01752">
    <property type="entry name" value="Peptidase_M9"/>
    <property type="match status" value="1"/>
</dbReference>
<feature type="chain" id="PRO_5009179171" evidence="11">
    <location>
        <begin position="20"/>
        <end position="589"/>
    </location>
</feature>
<evidence type="ECO:0000256" key="5">
    <source>
        <dbReference type="ARBA" id="ARBA00022723"/>
    </source>
</evidence>
<feature type="signal peptide" evidence="11">
    <location>
        <begin position="1"/>
        <end position="19"/>
    </location>
</feature>
<dbReference type="GO" id="GO:0004222">
    <property type="term" value="F:metalloendopeptidase activity"/>
    <property type="evidence" value="ECO:0007669"/>
    <property type="project" value="InterPro"/>
</dbReference>
<evidence type="ECO:0000256" key="3">
    <source>
        <dbReference type="ARBA" id="ARBA00022525"/>
    </source>
</evidence>
<dbReference type="Gene3D" id="1.10.390.20">
    <property type="match status" value="1"/>
</dbReference>
<dbReference type="Proteomes" id="UP000095230">
    <property type="component" value="Unassembled WGS sequence"/>
</dbReference>
<dbReference type="GO" id="GO:0005576">
    <property type="term" value="C:extracellular region"/>
    <property type="evidence" value="ECO:0007669"/>
    <property type="project" value="UniProtKB-SubCell"/>
</dbReference>
<dbReference type="PROSITE" id="PS51257">
    <property type="entry name" value="PROKAR_LIPOPROTEIN"/>
    <property type="match status" value="1"/>
</dbReference>
<evidence type="ECO:0000256" key="6">
    <source>
        <dbReference type="ARBA" id="ARBA00022729"/>
    </source>
</evidence>
<evidence type="ECO:0000256" key="4">
    <source>
        <dbReference type="ARBA" id="ARBA00022670"/>
    </source>
</evidence>
<dbReference type="RefSeq" id="WP_069670883.1">
    <property type="nucleotide sequence ID" value="NZ_MCBT01000023.1"/>
</dbReference>
<evidence type="ECO:0000256" key="9">
    <source>
        <dbReference type="ARBA" id="ARBA00023049"/>
    </source>
</evidence>
<dbReference type="GO" id="GO:0008270">
    <property type="term" value="F:zinc ion binding"/>
    <property type="evidence" value="ECO:0007669"/>
    <property type="project" value="InterPro"/>
</dbReference>
<evidence type="ECO:0000256" key="7">
    <source>
        <dbReference type="ARBA" id="ARBA00022801"/>
    </source>
</evidence>
<reference evidence="12 13" key="1">
    <citation type="submission" date="2016-07" db="EMBL/GenBank/DDBJ databases">
        <title>Whole-genome of two Shewanella species isolated from a digestive organ of sea cucumber Apostichopus japonicus Selenka 1867.</title>
        <authorList>
            <person name="Hong H.-H."/>
            <person name="Choi H."/>
            <person name="Cheon S."/>
            <person name="Oh J.-S."/>
            <person name="Lee H.-G."/>
            <person name="Park C."/>
        </authorList>
    </citation>
    <scope>NUCLEOTIDE SEQUENCE [LARGE SCALE GENOMIC DNA]</scope>
    <source>
        <strain evidence="12 13">CSB03KR</strain>
    </source>
</reference>
<evidence type="ECO:0000256" key="10">
    <source>
        <dbReference type="PIRSR" id="PIRSR602169-1"/>
    </source>
</evidence>
<keyword evidence="9" id="KW-0482">Metalloprotease</keyword>
<dbReference type="STRING" id="23.BEL05_08150"/>
<keyword evidence="4" id="KW-0645">Protease</keyword>
<keyword evidence="5" id="KW-0479">Metal-binding</keyword>
<evidence type="ECO:0000313" key="12">
    <source>
        <dbReference type="EMBL" id="OEG74302.1"/>
    </source>
</evidence>
<keyword evidence="6 11" id="KW-0732">Signal</keyword>
<feature type="active site" evidence="10">
    <location>
        <position position="422"/>
    </location>
</feature>
<dbReference type="PRINTS" id="PR00931">
    <property type="entry name" value="MICOLLPTASE"/>
</dbReference>
<sequence>MLSRSLIALSLLYPSIALLSACSTVTPIDTDPAIAQQLQTTDVDQFFTHGSIHTRDSFNQAVKLIQNENAPEQLDRQLYFLRAFSYFGPLDTLTLEDQQRLTNALTALSKRQVFTNDPRLQEHFAVTLYRYYNTDDTAVLLNELLPILNTQLTRLAKQPVTNAHDYALWETLRTYGLLLTAARKHNEEALTKQLIDADISQALLAFADSPYSIRAQEDWPRANAYWALGQYRLALPSGEDGNATAAELAIDTAVAKIAKADVEQRGSIAKNTYTLGFHVNAFAGQENCEQQSEICQIPTLTEILPINHSCSASLFILAQDLNQQELAQSCEKLTSQEANFHQLLQTENKPTANDGNKALRVVAFKNWSQYNAYGQLLFDIQTDNGGMYIEGTPSKPDNQATFFAYRQFWIEPEFAIWNLNHEYVHYLDGHFVKYGGFGHFPSKMVWWSEGLAEYVSKGNDNPSTFEVIKRDIEKAPTLEEIFATEYKDGQDRTYKWSYMAIRFLVEKHHDDFVQLSRYLKTDYFEGYELLLSKLSKHQQQFALWLNAQVAAFEDNTAQATAKINKLNRYGYRDYLTPKHLTLDNKHRHF</sequence>
<keyword evidence="8" id="KW-0862">Zinc</keyword>
<evidence type="ECO:0000256" key="11">
    <source>
        <dbReference type="SAM" id="SignalP"/>
    </source>
</evidence>
<accession>A0A1E5IUR5</accession>
<dbReference type="Gene3D" id="3.40.30.160">
    <property type="entry name" value="Collagenase ColT, N-terminal domain"/>
    <property type="match status" value="1"/>
</dbReference>
<comment type="caution">
    <text evidence="12">The sequence shown here is derived from an EMBL/GenBank/DDBJ whole genome shotgun (WGS) entry which is preliminary data.</text>
</comment>
<dbReference type="PANTHER" id="PTHR13062">
    <property type="entry name" value="COLLAGENASE"/>
    <property type="match status" value="1"/>
</dbReference>
<comment type="subcellular location">
    <subcellularLocation>
        <location evidence="2">Secreted</location>
    </subcellularLocation>
</comment>
<dbReference type="EMBL" id="MCBT01000023">
    <property type="protein sequence ID" value="OEG74302.1"/>
    <property type="molecule type" value="Genomic_DNA"/>
</dbReference>